<sequence>MSPYSFAVFLLVIISIVYGGQQVCPGYGFIRPPTNCESSCTTEKDLCPLGKKCCFRLEEPCGYHCIVPKNNEPKVGKCPTSVSMKDNPYWGLCDGHFCDVDNDCKGVEKCCFNECGSPICIAPK</sequence>
<dbReference type="Pfam" id="PF00095">
    <property type="entry name" value="WAP"/>
    <property type="match status" value="1"/>
</dbReference>
<reference evidence="3" key="1">
    <citation type="submission" date="2021-02" db="EMBL/GenBank/DDBJ databases">
        <authorList>
            <person name="Nowell W R."/>
        </authorList>
    </citation>
    <scope>NUCLEOTIDE SEQUENCE</scope>
</reference>
<evidence type="ECO:0000259" key="2">
    <source>
        <dbReference type="PROSITE" id="PS51390"/>
    </source>
</evidence>
<evidence type="ECO:0000313" key="4">
    <source>
        <dbReference type="Proteomes" id="UP000663828"/>
    </source>
</evidence>
<accession>A0A815KP32</accession>
<dbReference type="SMART" id="SM00217">
    <property type="entry name" value="WAP"/>
    <property type="match status" value="2"/>
</dbReference>
<proteinExistence type="predicted"/>
<feature type="signal peptide" evidence="1">
    <location>
        <begin position="1"/>
        <end position="19"/>
    </location>
</feature>
<protein>
    <recommendedName>
        <fullName evidence="2">WAP domain-containing protein</fullName>
    </recommendedName>
</protein>
<keyword evidence="4" id="KW-1185">Reference proteome</keyword>
<dbReference type="InterPro" id="IPR036645">
    <property type="entry name" value="Elafin-like_sf"/>
</dbReference>
<dbReference type="GO" id="GO:0005576">
    <property type="term" value="C:extracellular region"/>
    <property type="evidence" value="ECO:0007669"/>
    <property type="project" value="InterPro"/>
</dbReference>
<feature type="domain" description="WAP" evidence="2">
    <location>
        <begin position="71"/>
        <end position="124"/>
    </location>
</feature>
<organism evidence="3 4">
    <name type="scientific">Adineta ricciae</name>
    <name type="common">Rotifer</name>
    <dbReference type="NCBI Taxonomy" id="249248"/>
    <lineage>
        <taxon>Eukaryota</taxon>
        <taxon>Metazoa</taxon>
        <taxon>Spiralia</taxon>
        <taxon>Gnathifera</taxon>
        <taxon>Rotifera</taxon>
        <taxon>Eurotatoria</taxon>
        <taxon>Bdelloidea</taxon>
        <taxon>Adinetida</taxon>
        <taxon>Adinetidae</taxon>
        <taxon>Adineta</taxon>
    </lineage>
</organism>
<gene>
    <name evidence="3" type="ORF">XAT740_LOCUS33852</name>
</gene>
<evidence type="ECO:0000313" key="3">
    <source>
        <dbReference type="EMBL" id="CAF1395647.1"/>
    </source>
</evidence>
<dbReference type="Proteomes" id="UP000663828">
    <property type="component" value="Unassembled WGS sequence"/>
</dbReference>
<keyword evidence="1" id="KW-0732">Signal</keyword>
<dbReference type="Gene3D" id="4.10.75.10">
    <property type="entry name" value="Elafin-like"/>
    <property type="match status" value="1"/>
</dbReference>
<dbReference type="SUPFAM" id="SSF57256">
    <property type="entry name" value="Elafin-like"/>
    <property type="match status" value="1"/>
</dbReference>
<name>A0A815KP32_ADIRI</name>
<dbReference type="PROSITE" id="PS51390">
    <property type="entry name" value="WAP"/>
    <property type="match status" value="1"/>
</dbReference>
<feature type="chain" id="PRO_5032664626" description="WAP domain-containing protein" evidence="1">
    <location>
        <begin position="20"/>
        <end position="124"/>
    </location>
</feature>
<dbReference type="GO" id="GO:0030414">
    <property type="term" value="F:peptidase inhibitor activity"/>
    <property type="evidence" value="ECO:0007669"/>
    <property type="project" value="InterPro"/>
</dbReference>
<comment type="caution">
    <text evidence="3">The sequence shown here is derived from an EMBL/GenBank/DDBJ whole genome shotgun (WGS) entry which is preliminary data.</text>
</comment>
<dbReference type="InterPro" id="IPR008197">
    <property type="entry name" value="WAP_dom"/>
</dbReference>
<evidence type="ECO:0000256" key="1">
    <source>
        <dbReference type="SAM" id="SignalP"/>
    </source>
</evidence>
<dbReference type="AlphaFoldDB" id="A0A815KP32"/>
<dbReference type="EMBL" id="CAJNOR010003264">
    <property type="protein sequence ID" value="CAF1395647.1"/>
    <property type="molecule type" value="Genomic_DNA"/>
</dbReference>